<dbReference type="GO" id="GO:0071452">
    <property type="term" value="P:cellular response to singlet oxygen"/>
    <property type="evidence" value="ECO:0007669"/>
    <property type="project" value="EnsemblPlants"/>
</dbReference>
<dbReference type="GO" id="GO:0009658">
    <property type="term" value="P:chloroplast organization"/>
    <property type="evidence" value="ECO:0007669"/>
    <property type="project" value="EnsemblPlants"/>
</dbReference>
<organism evidence="5">
    <name type="scientific">Nymphaea colorata</name>
    <name type="common">pocket water lily</name>
    <dbReference type="NCBI Taxonomy" id="210225"/>
    <lineage>
        <taxon>Eukaryota</taxon>
        <taxon>Viridiplantae</taxon>
        <taxon>Streptophyta</taxon>
        <taxon>Embryophyta</taxon>
        <taxon>Tracheophyta</taxon>
        <taxon>Spermatophyta</taxon>
        <taxon>Magnoliopsida</taxon>
        <taxon>Nymphaeales</taxon>
        <taxon>Nymphaeaceae</taxon>
        <taxon>Nymphaea</taxon>
    </lineage>
</organism>
<dbReference type="GO" id="GO:0006353">
    <property type="term" value="P:DNA-templated transcription termination"/>
    <property type="evidence" value="ECO:0007669"/>
    <property type="project" value="UniProtKB-KW"/>
</dbReference>
<feature type="compositionally biased region" description="Low complexity" evidence="4">
    <location>
        <begin position="14"/>
        <end position="24"/>
    </location>
</feature>
<keyword evidence="2" id="KW-0805">Transcription regulation</keyword>
<dbReference type="GO" id="GO:0003676">
    <property type="term" value="F:nucleic acid binding"/>
    <property type="evidence" value="ECO:0007669"/>
    <property type="project" value="InterPro"/>
</dbReference>
<dbReference type="OrthoDB" id="637682at2759"/>
<dbReference type="GO" id="GO:0009793">
    <property type="term" value="P:embryo development ending in seed dormancy"/>
    <property type="evidence" value="ECO:0007669"/>
    <property type="project" value="EnsemblPlants"/>
</dbReference>
<evidence type="ECO:0000313" key="5">
    <source>
        <dbReference type="EMBL" id="VVW04534.1"/>
    </source>
</evidence>
<gene>
    <name evidence="5" type="ORF">NYM_LOCUS12334</name>
</gene>
<evidence type="ECO:0000256" key="1">
    <source>
        <dbReference type="ARBA" id="ARBA00007692"/>
    </source>
</evidence>
<proteinExistence type="inferred from homology"/>
<dbReference type="GO" id="GO:0009507">
    <property type="term" value="C:chloroplast"/>
    <property type="evidence" value="ECO:0007669"/>
    <property type="project" value="EnsemblPlants"/>
</dbReference>
<protein>
    <submittedName>
        <fullName evidence="5">Uncharacterized protein</fullName>
    </submittedName>
</protein>
<dbReference type="InterPro" id="IPR038538">
    <property type="entry name" value="MTERF_sf"/>
</dbReference>
<keyword evidence="3" id="KW-0809">Transit peptide</keyword>
<dbReference type="AlphaFoldDB" id="A0A5K1AR70"/>
<dbReference type="SMART" id="SM00733">
    <property type="entry name" value="Mterf"/>
    <property type="match status" value="6"/>
</dbReference>
<feature type="compositionally biased region" description="Polar residues" evidence="4">
    <location>
        <begin position="1"/>
        <end position="13"/>
    </location>
</feature>
<keyword evidence="2" id="KW-0806">Transcription termination</keyword>
<evidence type="ECO:0000256" key="2">
    <source>
        <dbReference type="ARBA" id="ARBA00022472"/>
    </source>
</evidence>
<sequence>MAFSVIQTPLPRTSSTSWGSLSSSDLPRKYRPPSKAPIFLDSSFTPSPTDLHSVVPLRSSNSPSSSPISDSGLLFRRKLLYLESLRVNSSAAIAKNPNLRSASIDSLRTVESCFRSMGLGRDDIGRILSMHPQLLTCDLRRDVYPVFDFLLNEVGIPWPHLRKALTRCPRLLVSSVADQLRPTFYFLQRLGFVGPHAISCQTTLLLVSSVENTLMPKIEFLQSMGFSYREVVKMVLRSPGLLTFSIEKNFKPKFEFFVNEMGRDVAELKDFPHYFSFSLEGRIRPRHKRLMGLGFKVSLSEMLTVSDGGFNDMLVELKLKSVEGLLR</sequence>
<dbReference type="PANTHER" id="PTHR13068:SF36">
    <property type="entry name" value="TRANSCRIPTION TERMINATION FACTOR MTEF1, CHLOROPLASTIC"/>
    <property type="match status" value="1"/>
</dbReference>
<evidence type="ECO:0000256" key="4">
    <source>
        <dbReference type="SAM" id="MobiDB-lite"/>
    </source>
</evidence>
<comment type="similarity">
    <text evidence="1">Belongs to the mTERF family.</text>
</comment>
<accession>A0A5K1AR70</accession>
<dbReference type="OMA" id="RFQLHYP"/>
<dbReference type="Gene3D" id="1.25.70.10">
    <property type="entry name" value="Transcription termination factor 3, mitochondrial"/>
    <property type="match status" value="1"/>
</dbReference>
<keyword evidence="2" id="KW-0804">Transcription</keyword>
<dbReference type="InterPro" id="IPR003690">
    <property type="entry name" value="MTERF"/>
</dbReference>
<feature type="region of interest" description="Disordered" evidence="4">
    <location>
        <begin position="1"/>
        <end position="34"/>
    </location>
</feature>
<reference evidence="5" key="1">
    <citation type="submission" date="2019-09" db="EMBL/GenBank/DDBJ databases">
        <authorList>
            <person name="Zhang L."/>
        </authorList>
    </citation>
    <scope>NUCLEOTIDE SEQUENCE</scope>
</reference>
<dbReference type="Pfam" id="PF02536">
    <property type="entry name" value="mTERF"/>
    <property type="match status" value="1"/>
</dbReference>
<dbReference type="PANTHER" id="PTHR13068">
    <property type="entry name" value="CGI-12 PROTEIN-RELATED"/>
    <property type="match status" value="1"/>
</dbReference>
<dbReference type="Gramene" id="NC2G0033520.1">
    <property type="protein sequence ID" value="NC2G0033520.1:cds"/>
    <property type="gene ID" value="NC2G0033520"/>
</dbReference>
<evidence type="ECO:0000256" key="3">
    <source>
        <dbReference type="ARBA" id="ARBA00022946"/>
    </source>
</evidence>
<dbReference type="EMBL" id="LR721780">
    <property type="protein sequence ID" value="VVW04534.1"/>
    <property type="molecule type" value="Genomic_DNA"/>
</dbReference>
<name>A0A5K1AR70_9MAGN</name>